<evidence type="ECO:0000313" key="2">
    <source>
        <dbReference type="EMBL" id="KAF5239905.1"/>
    </source>
</evidence>
<sequence length="273" mass="28782">MVRFSVLPAAAVSLLLCGVQAGPCRPLTTTGVTSIAESSSAVVPDSTATTLDTTAVTTLIDATTTVQEESTATTETSIAESESSIASDTTIASVDVTTTTALADPTTTAEAESTTTTAAPACVVTQLFTNPGFDNSDNDIAPWTNDKGAITQTSPQSGSNALSFNRLENSFDDFGVSQTLSNLYGTYEFSYYYRFVTISQFADYTCDIQLKVGDASLRGSFEENVGGWKYGSVTFNDLNVAQADVQLIANCGGEYHQILVDLDSLAFTRVCSE</sequence>
<dbReference type="Proteomes" id="UP000537989">
    <property type="component" value="Unassembled WGS sequence"/>
</dbReference>
<dbReference type="EMBL" id="JAAMOD010000118">
    <property type="protein sequence ID" value="KAF5239905.1"/>
    <property type="molecule type" value="Genomic_DNA"/>
</dbReference>
<keyword evidence="3" id="KW-1185">Reference proteome</keyword>
<keyword evidence="1" id="KW-0732">Signal</keyword>
<evidence type="ECO:0000256" key="1">
    <source>
        <dbReference type="SAM" id="SignalP"/>
    </source>
</evidence>
<reference evidence="2 3" key="1">
    <citation type="submission" date="2020-02" db="EMBL/GenBank/DDBJ databases">
        <title>Identification and distribution of gene clusters putatively required for synthesis of sphingolipid metabolism inhibitors in phylogenetically diverse species of the filamentous fungus Fusarium.</title>
        <authorList>
            <person name="Kim H.-S."/>
            <person name="Busman M."/>
            <person name="Brown D.W."/>
            <person name="Divon H."/>
            <person name="Uhlig S."/>
            <person name="Proctor R.H."/>
        </authorList>
    </citation>
    <scope>NUCLEOTIDE SEQUENCE [LARGE SCALE GENOMIC DNA]</scope>
    <source>
        <strain evidence="2 3">NRRL 2903</strain>
    </source>
</reference>
<protein>
    <recommendedName>
        <fullName evidence="4">CBM-cenC domain-containing protein</fullName>
    </recommendedName>
</protein>
<evidence type="ECO:0000313" key="3">
    <source>
        <dbReference type="Proteomes" id="UP000537989"/>
    </source>
</evidence>
<feature type="chain" id="PRO_5042930792" description="CBM-cenC domain-containing protein" evidence="1">
    <location>
        <begin position="22"/>
        <end position="273"/>
    </location>
</feature>
<evidence type="ECO:0008006" key="4">
    <source>
        <dbReference type="Google" id="ProtNLM"/>
    </source>
</evidence>
<dbReference type="AlphaFoldDB" id="A0AAN6C2I4"/>
<name>A0AAN6C2I4_FUSAU</name>
<accession>A0AAN6C2I4</accession>
<feature type="signal peptide" evidence="1">
    <location>
        <begin position="1"/>
        <end position="21"/>
    </location>
</feature>
<gene>
    <name evidence="2" type="ORF">FAUST_4674</name>
</gene>
<proteinExistence type="predicted"/>
<organism evidence="2 3">
    <name type="scientific">Fusarium austroamericanum</name>
    <dbReference type="NCBI Taxonomy" id="282268"/>
    <lineage>
        <taxon>Eukaryota</taxon>
        <taxon>Fungi</taxon>
        <taxon>Dikarya</taxon>
        <taxon>Ascomycota</taxon>
        <taxon>Pezizomycotina</taxon>
        <taxon>Sordariomycetes</taxon>
        <taxon>Hypocreomycetidae</taxon>
        <taxon>Hypocreales</taxon>
        <taxon>Nectriaceae</taxon>
        <taxon>Fusarium</taxon>
    </lineage>
</organism>
<comment type="caution">
    <text evidence="2">The sequence shown here is derived from an EMBL/GenBank/DDBJ whole genome shotgun (WGS) entry which is preliminary data.</text>
</comment>